<organism evidence="1 2">
    <name type="scientific">Portunus trituberculatus</name>
    <name type="common">Swimming crab</name>
    <name type="synonym">Neptunus trituberculatus</name>
    <dbReference type="NCBI Taxonomy" id="210409"/>
    <lineage>
        <taxon>Eukaryota</taxon>
        <taxon>Metazoa</taxon>
        <taxon>Ecdysozoa</taxon>
        <taxon>Arthropoda</taxon>
        <taxon>Crustacea</taxon>
        <taxon>Multicrustacea</taxon>
        <taxon>Malacostraca</taxon>
        <taxon>Eumalacostraca</taxon>
        <taxon>Eucarida</taxon>
        <taxon>Decapoda</taxon>
        <taxon>Pleocyemata</taxon>
        <taxon>Brachyura</taxon>
        <taxon>Eubrachyura</taxon>
        <taxon>Portunoidea</taxon>
        <taxon>Portunidae</taxon>
        <taxon>Portuninae</taxon>
        <taxon>Portunus</taxon>
    </lineage>
</organism>
<name>A0A5B7JE53_PORTR</name>
<dbReference type="AlphaFoldDB" id="A0A5B7JE53"/>
<evidence type="ECO:0000313" key="2">
    <source>
        <dbReference type="Proteomes" id="UP000324222"/>
    </source>
</evidence>
<proteinExistence type="predicted"/>
<dbReference type="OrthoDB" id="10250284at2759"/>
<accession>A0A5B7JE53</accession>
<sequence>MSNQRVPLLGEDDNEMLHQLEGNETINEVIQHEVKDIGTHM</sequence>
<dbReference type="Proteomes" id="UP000324222">
    <property type="component" value="Unassembled WGS sequence"/>
</dbReference>
<dbReference type="EMBL" id="VSRR010092774">
    <property type="protein sequence ID" value="MPC92865.1"/>
    <property type="molecule type" value="Genomic_DNA"/>
</dbReference>
<reference evidence="1 2" key="1">
    <citation type="submission" date="2019-05" db="EMBL/GenBank/DDBJ databases">
        <title>Another draft genome of Portunus trituberculatus and its Hox gene families provides insights of decapod evolution.</title>
        <authorList>
            <person name="Jeong J.-H."/>
            <person name="Song I."/>
            <person name="Kim S."/>
            <person name="Choi T."/>
            <person name="Kim D."/>
            <person name="Ryu S."/>
            <person name="Kim W."/>
        </authorList>
    </citation>
    <scope>NUCLEOTIDE SEQUENCE [LARGE SCALE GENOMIC DNA]</scope>
    <source>
        <tissue evidence="1">Muscle</tissue>
    </source>
</reference>
<comment type="caution">
    <text evidence="1">The sequence shown here is derived from an EMBL/GenBank/DDBJ whole genome shotgun (WGS) entry which is preliminary data.</text>
</comment>
<protein>
    <submittedName>
        <fullName evidence="1">Uncharacterized protein</fullName>
    </submittedName>
</protein>
<keyword evidence="2" id="KW-1185">Reference proteome</keyword>
<evidence type="ECO:0000313" key="1">
    <source>
        <dbReference type="EMBL" id="MPC92865.1"/>
    </source>
</evidence>
<gene>
    <name evidence="1" type="ORF">E2C01_087977</name>
</gene>